<dbReference type="Pfam" id="PF00176">
    <property type="entry name" value="SNF2-rel_dom"/>
    <property type="match status" value="1"/>
</dbReference>
<accession>A0A6V8H3R5</accession>
<proteinExistence type="predicted"/>
<evidence type="ECO:0000256" key="2">
    <source>
        <dbReference type="ARBA" id="ARBA00022840"/>
    </source>
</evidence>
<dbReference type="InterPro" id="IPR014001">
    <property type="entry name" value="Helicase_ATP-bd"/>
</dbReference>
<dbReference type="InterPro" id="IPR038718">
    <property type="entry name" value="SNF2-like_sf"/>
</dbReference>
<name>A0A6V8H3R5_TALPI</name>
<reference evidence="5" key="1">
    <citation type="journal article" date="2015" name="Genome Announc.">
        <title>Draft genome sequence of Talaromyces cellulolyticus strain Y-94, a source of lignocellulosic biomass-degrading enzymes.</title>
        <authorList>
            <person name="Fujii T."/>
            <person name="Koike H."/>
            <person name="Sawayama S."/>
            <person name="Yano S."/>
            <person name="Inoue H."/>
        </authorList>
    </citation>
    <scope>NUCLEOTIDE SEQUENCE [LARGE SCALE GENOMIC DNA]</scope>
    <source>
        <strain evidence="5">Y-94</strain>
    </source>
</reference>
<keyword evidence="5" id="KW-1185">Reference proteome</keyword>
<keyword evidence="2" id="KW-0067">ATP-binding</keyword>
<keyword evidence="1" id="KW-0547">Nucleotide-binding</keyword>
<protein>
    <recommendedName>
        <fullName evidence="3">Helicase ATP-binding domain-containing protein</fullName>
    </recommendedName>
</protein>
<dbReference type="Gene3D" id="3.40.50.10810">
    <property type="entry name" value="Tandem AAA-ATPase domain"/>
    <property type="match status" value="1"/>
</dbReference>
<evidence type="ECO:0000313" key="5">
    <source>
        <dbReference type="Proteomes" id="UP000053095"/>
    </source>
</evidence>
<comment type="caution">
    <text evidence="4">The sequence shown here is derived from an EMBL/GenBank/DDBJ whole genome shotgun (WGS) entry which is preliminary data.</text>
</comment>
<dbReference type="PROSITE" id="PS51192">
    <property type="entry name" value="HELICASE_ATP_BIND_1"/>
    <property type="match status" value="1"/>
</dbReference>
<dbReference type="InterPro" id="IPR000330">
    <property type="entry name" value="SNF2_N"/>
</dbReference>
<dbReference type="AlphaFoldDB" id="A0A6V8H3R5"/>
<evidence type="ECO:0000313" key="4">
    <source>
        <dbReference type="EMBL" id="GAM35660.1"/>
    </source>
</evidence>
<dbReference type="InterPro" id="IPR027417">
    <property type="entry name" value="P-loop_NTPase"/>
</dbReference>
<feature type="domain" description="Helicase ATP-binding" evidence="3">
    <location>
        <begin position="1"/>
        <end position="160"/>
    </location>
</feature>
<gene>
    <name evidence="4" type="ORF">TCE0_017r04160</name>
</gene>
<dbReference type="Proteomes" id="UP000053095">
    <property type="component" value="Unassembled WGS sequence"/>
</dbReference>
<sequence>MPGGHVLLVAPTNAALNALSKTLVKDYPELERDFTVDIDGEARRERIPQLSEICRQYNPPNMAIIEEDIVPINVRSLLKSPPRRRHASRVFDIVPAWSGKLTGDFQVVILDEAHKIKNRSSQSHSSIRELHARFYVLRSATPMIKDAFDLKTLFDIILKQEMNKEWNKSSPTEQDENLFLQSECRSEYIQNPPDIMFAPEATNKWIWREDRLKKEH</sequence>
<dbReference type="GO" id="GO:0005524">
    <property type="term" value="F:ATP binding"/>
    <property type="evidence" value="ECO:0007669"/>
    <property type="project" value="InterPro"/>
</dbReference>
<dbReference type="SUPFAM" id="SSF52540">
    <property type="entry name" value="P-loop containing nucleoside triphosphate hydrolases"/>
    <property type="match status" value="1"/>
</dbReference>
<organism evidence="4 5">
    <name type="scientific">Talaromyces pinophilus</name>
    <name type="common">Penicillium pinophilum</name>
    <dbReference type="NCBI Taxonomy" id="128442"/>
    <lineage>
        <taxon>Eukaryota</taxon>
        <taxon>Fungi</taxon>
        <taxon>Dikarya</taxon>
        <taxon>Ascomycota</taxon>
        <taxon>Pezizomycotina</taxon>
        <taxon>Eurotiomycetes</taxon>
        <taxon>Eurotiomycetidae</taxon>
        <taxon>Eurotiales</taxon>
        <taxon>Trichocomaceae</taxon>
        <taxon>Talaromyces</taxon>
        <taxon>Talaromyces sect. Talaromyces</taxon>
    </lineage>
</organism>
<evidence type="ECO:0000256" key="1">
    <source>
        <dbReference type="ARBA" id="ARBA00022741"/>
    </source>
</evidence>
<dbReference type="EMBL" id="DF933813">
    <property type="protein sequence ID" value="GAM35660.1"/>
    <property type="molecule type" value="Genomic_DNA"/>
</dbReference>
<evidence type="ECO:0000259" key="3">
    <source>
        <dbReference type="PROSITE" id="PS51192"/>
    </source>
</evidence>